<dbReference type="CDD" id="cd02996">
    <property type="entry name" value="PDI_a_ERp44"/>
    <property type="match status" value="1"/>
</dbReference>
<comment type="caution">
    <text evidence="12">The sequence shown here is derived from an EMBL/GenBank/DDBJ whole genome shotgun (WGS) entry which is preliminary data.</text>
</comment>
<comment type="subcellular location">
    <subcellularLocation>
        <location evidence="1">Endoplasmic reticulum lumen</location>
    </subcellularLocation>
</comment>
<dbReference type="GO" id="GO:0009986">
    <property type="term" value="C:cell surface"/>
    <property type="evidence" value="ECO:0007669"/>
    <property type="project" value="UniProtKB-ARBA"/>
</dbReference>
<dbReference type="EMBL" id="VBQZ03000055">
    <property type="protein sequence ID" value="MXQ89541.1"/>
    <property type="molecule type" value="Genomic_DNA"/>
</dbReference>
<evidence type="ECO:0000256" key="5">
    <source>
        <dbReference type="ARBA" id="ARBA00023186"/>
    </source>
</evidence>
<dbReference type="InterPro" id="IPR041870">
    <property type="entry name" value="ERp44_PDI_b_1"/>
</dbReference>
<dbReference type="InterPro" id="IPR013766">
    <property type="entry name" value="Thioredoxin_domain"/>
</dbReference>
<dbReference type="PROSITE" id="PS51352">
    <property type="entry name" value="THIOREDOXIN_2"/>
    <property type="match status" value="1"/>
</dbReference>
<dbReference type="InterPro" id="IPR036249">
    <property type="entry name" value="Thioredoxin-like_sf"/>
</dbReference>
<keyword evidence="3" id="KW-0256">Endoplasmic reticulum</keyword>
<evidence type="ECO:0000256" key="1">
    <source>
        <dbReference type="ARBA" id="ARBA00004319"/>
    </source>
</evidence>
<evidence type="ECO:0000256" key="7">
    <source>
        <dbReference type="ARBA" id="ARBA00066010"/>
    </source>
</evidence>
<proteinExistence type="predicted"/>
<dbReference type="SUPFAM" id="SSF52833">
    <property type="entry name" value="Thioredoxin-like"/>
    <property type="match status" value="3"/>
</dbReference>
<evidence type="ECO:0000256" key="4">
    <source>
        <dbReference type="ARBA" id="ARBA00023157"/>
    </source>
</evidence>
<name>A0A6B0RKK0_9CETA</name>
<organism evidence="12 13">
    <name type="scientific">Bos mutus</name>
    <name type="common">wild yak</name>
    <dbReference type="NCBI Taxonomy" id="72004"/>
    <lineage>
        <taxon>Eukaryota</taxon>
        <taxon>Metazoa</taxon>
        <taxon>Chordata</taxon>
        <taxon>Craniata</taxon>
        <taxon>Vertebrata</taxon>
        <taxon>Euteleostomi</taxon>
        <taxon>Mammalia</taxon>
        <taxon>Eutheria</taxon>
        <taxon>Laurasiatheria</taxon>
        <taxon>Artiodactyla</taxon>
        <taxon>Ruminantia</taxon>
        <taxon>Pecora</taxon>
        <taxon>Bovidae</taxon>
        <taxon>Bovinae</taxon>
        <taxon>Bos</taxon>
    </lineage>
</organism>
<dbReference type="PANTHER" id="PTHR46295:SF1">
    <property type="entry name" value="ENDOPLASMIC RETICULUM RESIDENT PROTEIN 44"/>
    <property type="match status" value="1"/>
</dbReference>
<comment type="subunit">
    <text evidence="7">Forms mixed disulfides with both ERO1A and ERO1B and cargo folding intermediates; the interactions with ERO1A and ERO1B result in their retention in the endoplasmic reticulum. Directly interacts with ITPR1 in a pH-, redox state- and calcium-dependent manner, but not with ITPR2 or ITPR3. The strength of this interaction inversely correlates with calcium concentration.</text>
</comment>
<keyword evidence="2" id="KW-0732">Signal</keyword>
<reference evidence="12" key="1">
    <citation type="submission" date="2019-10" db="EMBL/GenBank/DDBJ databases">
        <title>The sequence and de novo assembly of the wild yak genome.</title>
        <authorList>
            <person name="Liu Y."/>
        </authorList>
    </citation>
    <scope>NUCLEOTIDE SEQUENCE [LARGE SCALE GENOMIC DNA]</scope>
    <source>
        <strain evidence="12">WY2019</strain>
    </source>
</reference>
<keyword evidence="4" id="KW-1015">Disulfide bond</keyword>
<dbReference type="FunFam" id="3.40.30.10:FF:000051">
    <property type="entry name" value="endoplasmic reticulum resident protein 44"/>
    <property type="match status" value="1"/>
</dbReference>
<dbReference type="GO" id="GO:0003756">
    <property type="term" value="F:protein disulfide isomerase activity"/>
    <property type="evidence" value="ECO:0007669"/>
    <property type="project" value="TreeGrafter"/>
</dbReference>
<dbReference type="GO" id="GO:0005793">
    <property type="term" value="C:endoplasmic reticulum-Golgi intermediate compartment"/>
    <property type="evidence" value="ECO:0007669"/>
    <property type="project" value="TreeGrafter"/>
</dbReference>
<evidence type="ECO:0000313" key="12">
    <source>
        <dbReference type="EMBL" id="MXQ89541.1"/>
    </source>
</evidence>
<dbReference type="InterPro" id="IPR041862">
    <property type="entry name" value="ERp44_PDI_b_2"/>
</dbReference>
<evidence type="ECO:0000256" key="6">
    <source>
        <dbReference type="ARBA" id="ARBA00057819"/>
    </source>
</evidence>
<dbReference type="Pfam" id="PF00085">
    <property type="entry name" value="Thioredoxin"/>
    <property type="match status" value="1"/>
</dbReference>
<feature type="domain" description="Thioredoxin" evidence="11">
    <location>
        <begin position="92"/>
        <end position="237"/>
    </location>
</feature>
<dbReference type="GO" id="GO:0005788">
    <property type="term" value="C:endoplasmic reticulum lumen"/>
    <property type="evidence" value="ECO:0007669"/>
    <property type="project" value="UniProtKB-SubCell"/>
</dbReference>
<keyword evidence="13" id="KW-1185">Reference proteome</keyword>
<evidence type="ECO:0000256" key="3">
    <source>
        <dbReference type="ARBA" id="ARBA00022824"/>
    </source>
</evidence>
<evidence type="ECO:0000259" key="11">
    <source>
        <dbReference type="PROSITE" id="PS51352"/>
    </source>
</evidence>
<evidence type="ECO:0000256" key="9">
    <source>
        <dbReference type="ARBA" id="ARBA00075862"/>
    </source>
</evidence>
<dbReference type="GO" id="GO:0006457">
    <property type="term" value="P:protein folding"/>
    <property type="evidence" value="ECO:0007669"/>
    <property type="project" value="TreeGrafter"/>
</dbReference>
<dbReference type="Gene3D" id="3.40.30.10">
    <property type="entry name" value="Glutaredoxin"/>
    <property type="match status" value="3"/>
</dbReference>
<dbReference type="InterPro" id="IPR052643">
    <property type="entry name" value="ERP44"/>
</dbReference>
<dbReference type="AlphaFoldDB" id="A0A6B0RKK0"/>
<evidence type="ECO:0000256" key="2">
    <source>
        <dbReference type="ARBA" id="ARBA00022729"/>
    </source>
</evidence>
<feature type="region of interest" description="Disordered" evidence="10">
    <location>
        <begin position="456"/>
        <end position="483"/>
    </location>
</feature>
<sequence>MAQDYMFRRALREVGPGSEGVRGLSGSCPGCSPLELRVERTGSRCRENPPLPPVPGAQPFPILTQPSPVPDASACPCRGLRRYHDSWHLPILTRPQMLPASPVYFNSTEKHNEEKVTSVFTPVTAEIISLDTENIDDILNNADVALVNFYADWCRFSQMLHPIFEEASNVIKEEYPNANQVVFARVDCDQHSDIAQRYRISKYPTLKLFRNGMMMKREYRGQRSVKALADYIRQQKSDPIQELHDLAEITTPDRSKRNIIGYFEQKDSENYRVFERVANILHDDCAFLAAFGVVSKPERYSGDNIVYKPPGHSAPDMVYLGSMTNFDGTYNWIQDKCVPLVREITFENGEELTEEGLPFLILFHMKEDTESLEIFQNEVARQLISEKGTINFLHADCDKFRHPLLHIQKTPADCPVIAIDSFRHMYVFGDFRDVLIPGKLKQFVFDLHSGKLHREFHHGPDPTDTAPGEEVQDVASSPPESSFQKLAPSEYRYTLLRDRDEL</sequence>
<dbReference type="GO" id="GO:0005789">
    <property type="term" value="C:endoplasmic reticulum membrane"/>
    <property type="evidence" value="ECO:0007669"/>
    <property type="project" value="TreeGrafter"/>
</dbReference>
<accession>A0A6B0RKK0</accession>
<evidence type="ECO:0000256" key="8">
    <source>
        <dbReference type="ARBA" id="ARBA00067511"/>
    </source>
</evidence>
<gene>
    <name evidence="12" type="ORF">E5288_WYG000756</name>
</gene>
<keyword evidence="5" id="KW-0143">Chaperone</keyword>
<evidence type="ECO:0000313" key="13">
    <source>
        <dbReference type="Proteomes" id="UP000322234"/>
    </source>
</evidence>
<dbReference type="FunFam" id="3.40.30.10:FF:000074">
    <property type="entry name" value="endoplasmic reticulum resident protein 44"/>
    <property type="match status" value="1"/>
</dbReference>
<dbReference type="FunFam" id="3.40.30.10:FF:000128">
    <property type="entry name" value="endoplasmic reticulum resident protein 44"/>
    <property type="match status" value="1"/>
</dbReference>
<feature type="compositionally biased region" description="Polar residues" evidence="10">
    <location>
        <begin position="474"/>
        <end position="483"/>
    </location>
</feature>
<dbReference type="Proteomes" id="UP000322234">
    <property type="component" value="Unassembled WGS sequence"/>
</dbReference>
<dbReference type="PANTHER" id="PTHR46295">
    <property type="entry name" value="ENDOPLASMIC RETICULUM RESIDENT PROTEIN 44"/>
    <property type="match status" value="1"/>
</dbReference>
<evidence type="ECO:0000256" key="10">
    <source>
        <dbReference type="SAM" id="MobiDB-lite"/>
    </source>
</evidence>
<dbReference type="CDD" id="cd03070">
    <property type="entry name" value="PDI_b_ERp44"/>
    <property type="match status" value="1"/>
</dbReference>
<dbReference type="CDD" id="cd03072">
    <property type="entry name" value="PDI_b'_ERp44"/>
    <property type="match status" value="1"/>
</dbReference>
<dbReference type="Pfam" id="PF13848">
    <property type="entry name" value="Thioredoxin_6"/>
    <property type="match status" value="1"/>
</dbReference>
<protein>
    <recommendedName>
        <fullName evidence="8">Endoplasmic reticulum resident protein 44</fullName>
    </recommendedName>
    <alternativeName>
        <fullName evidence="9">Thioredoxin domain-containing protein 4</fullName>
    </alternativeName>
</protein>
<comment type="function">
    <text evidence="6">Mediates thiol-dependent retention in the early secretory pathway, forming mixed disulfides with substrate proteins through its conserved CRFS motif. Inhibits the calcium channel activity of ITPR1. May have a role in the control of oxidative protein folding in the endoplasmic reticulum. Required to retain ERO1A and ERO1B in the endoplasmic reticulum.</text>
</comment>